<dbReference type="PROSITE" id="PS00133">
    <property type="entry name" value="CARBOXYPEPT_ZN_2"/>
    <property type="match status" value="2"/>
</dbReference>
<dbReference type="GO" id="GO:0008270">
    <property type="term" value="F:zinc ion binding"/>
    <property type="evidence" value="ECO:0007669"/>
    <property type="project" value="InterPro"/>
</dbReference>
<dbReference type="GO" id="GO:0004181">
    <property type="term" value="F:metallocarboxypeptidase activity"/>
    <property type="evidence" value="ECO:0007669"/>
    <property type="project" value="InterPro"/>
</dbReference>
<dbReference type="AlphaFoldDB" id="A0A8S4PBM3"/>
<gene>
    <name evidence="11" type="ORF">OFUS_LOCUS16202</name>
</gene>
<dbReference type="EMBL" id="CAIIXF020000008">
    <property type="protein sequence ID" value="CAH1791071.1"/>
    <property type="molecule type" value="Genomic_DNA"/>
</dbReference>
<sequence>MVFKRAFILVSFLTLFEKPYEIAALSANVQLCRTAGKEITALQDINSVVNKLKIFAGNKIRDAKKEGNSADPLQHLILDVISDIPNECVLKEHLTYLSEKLDDLSIYDLVMNIAILQSTVVQISEINDQSRDSTIMKSIRNRQTYISYDDMVDIMKDLTEEYPSQMSMYSIGKSGEGREIWVMAVSANKPDEHVLLRPELKYVGGIHGNEPVGGQLLIRFLAHLGQNFGKDDIITALMNTSRLHILPMLNPDGYSMAYGKYPAGGDSVLVCLGDEGRHSTKPAVDLNRNFGPDYFKKKYNPKPANETLAVKKWLKDFPFVMSLSFHGGYLVASYPYDNKRIRKKKSGGTYKYSKSPDDDIFKQMALTYSYSHGRMYAGKYMTSLFCTKNFVDGITNGAEWYYIQGGMQDYNYVNYGITAITIEMECCKFPKYSMMDHLWHENLASLINSWKFINKGIKGIISDSKGNPVPNAKVYINKRKHPFTSTAEGEYWRILLPGTFTIRVKADGYNDFEQEILVGDSILSEATTVNITLVSLEVATLTELDVESCFKTEKEIKALQDINTVINKFKTATGIVLKEFITKDKDASESEAFLKLADSGKQIILNLIKVYPANCSLRSHFTTLYCLFDDLMKNVTHQRLEDTVLNIEILQSTLSEITEIKGIMKNLTEKYPSQMSMYSIGKSGEGREIWVMAVSANKPDEHVLLRPELKYVGGIHGNEPVGGQLLIRFLAHLGQNFGKDDTITALMNSSRLHILPMLNPDGYSMAHENNSRGGITKDICRGKYGRYTTEPKILDLNRNFGPEFFKKHYNPKPAKETFAVKKWLEDFPFVMSLSFHGGALVASYPYDNKRTRKCDRVEDKKMYHYNKSPDDDIFRKMALTYSYNHGQMYAGRMLRNLSCGSTFIDGITNGADWFYIGGGMQDYNYVNHGILAITIEMDCCKYPPYSTMNKLWHENLASLIESWKFINRGIKGIISDSKGNPVPNAEVYIDKRKHPFTSTAKGEYWRILLPGKYNIKVKAAGYSELKQKIVVDDSASLSEASTVNINLV</sequence>
<dbReference type="CDD" id="cd11308">
    <property type="entry name" value="Peptidase_M14NE-CP-C_like"/>
    <property type="match status" value="2"/>
</dbReference>
<comment type="cofactor">
    <cofactor evidence="1">
        <name>Zn(2+)</name>
        <dbReference type="ChEBI" id="CHEBI:29105"/>
    </cofactor>
</comment>
<evidence type="ECO:0000256" key="8">
    <source>
        <dbReference type="PROSITE-ProRule" id="PRU01379"/>
    </source>
</evidence>
<dbReference type="InterPro" id="IPR050753">
    <property type="entry name" value="Peptidase_M14_domain"/>
</dbReference>
<evidence type="ECO:0000259" key="10">
    <source>
        <dbReference type="PROSITE" id="PS52035"/>
    </source>
</evidence>
<evidence type="ECO:0000256" key="1">
    <source>
        <dbReference type="ARBA" id="ARBA00001947"/>
    </source>
</evidence>
<evidence type="ECO:0000256" key="4">
    <source>
        <dbReference type="ARBA" id="ARBA00022723"/>
    </source>
</evidence>
<dbReference type="SUPFAM" id="SSF49464">
    <property type="entry name" value="Carboxypeptidase regulatory domain-like"/>
    <property type="match status" value="2"/>
</dbReference>
<keyword evidence="12" id="KW-1185">Reference proteome</keyword>
<proteinExistence type="inferred from homology"/>
<accession>A0A8S4PBM3</accession>
<evidence type="ECO:0000256" key="5">
    <source>
        <dbReference type="ARBA" id="ARBA00022801"/>
    </source>
</evidence>
<feature type="domain" description="Peptidase M14" evidence="10">
    <location>
        <begin position="144"/>
        <end position="453"/>
    </location>
</feature>
<evidence type="ECO:0000313" key="12">
    <source>
        <dbReference type="Proteomes" id="UP000749559"/>
    </source>
</evidence>
<evidence type="ECO:0000256" key="7">
    <source>
        <dbReference type="ARBA" id="ARBA00023180"/>
    </source>
</evidence>
<dbReference type="GO" id="GO:0016485">
    <property type="term" value="P:protein processing"/>
    <property type="evidence" value="ECO:0007669"/>
    <property type="project" value="TreeGrafter"/>
</dbReference>
<dbReference type="PANTHER" id="PTHR11532">
    <property type="entry name" value="PROTEASE M14 CARBOXYPEPTIDASE"/>
    <property type="match status" value="1"/>
</dbReference>
<dbReference type="PROSITE" id="PS00132">
    <property type="entry name" value="CARBOXYPEPT_ZN_1"/>
    <property type="match status" value="2"/>
</dbReference>
<dbReference type="Pfam" id="PF00246">
    <property type="entry name" value="Peptidase_M14"/>
    <property type="match status" value="2"/>
</dbReference>
<keyword evidence="7" id="KW-0325">Glycoprotein</keyword>
<organism evidence="11 12">
    <name type="scientific">Owenia fusiformis</name>
    <name type="common">Polychaete worm</name>
    <dbReference type="NCBI Taxonomy" id="6347"/>
    <lineage>
        <taxon>Eukaryota</taxon>
        <taxon>Metazoa</taxon>
        <taxon>Spiralia</taxon>
        <taxon>Lophotrochozoa</taxon>
        <taxon>Annelida</taxon>
        <taxon>Polychaeta</taxon>
        <taxon>Sedentaria</taxon>
        <taxon>Canalipalpata</taxon>
        <taxon>Sabellida</taxon>
        <taxon>Oweniida</taxon>
        <taxon>Oweniidae</taxon>
        <taxon>Owenia</taxon>
    </lineage>
</organism>
<keyword evidence="4" id="KW-0479">Metal-binding</keyword>
<dbReference type="Gene3D" id="2.60.40.1120">
    <property type="entry name" value="Carboxypeptidase-like, regulatory domain"/>
    <property type="match status" value="2"/>
</dbReference>
<dbReference type="GO" id="GO:0005615">
    <property type="term" value="C:extracellular space"/>
    <property type="evidence" value="ECO:0007669"/>
    <property type="project" value="TreeGrafter"/>
</dbReference>
<dbReference type="InterPro" id="IPR000834">
    <property type="entry name" value="Peptidase_M14"/>
</dbReference>
<keyword evidence="5" id="KW-0378">Hydrolase</keyword>
<dbReference type="Gene3D" id="3.40.630.10">
    <property type="entry name" value="Zn peptidases"/>
    <property type="match status" value="2"/>
</dbReference>
<dbReference type="OrthoDB" id="10249045at2759"/>
<feature type="active site" description="Proton donor/acceptor" evidence="8">
    <location>
        <position position="423"/>
    </location>
</feature>
<dbReference type="InterPro" id="IPR008969">
    <property type="entry name" value="CarboxyPept-like_regulatory"/>
</dbReference>
<comment type="caution">
    <text evidence="11">The sequence shown here is derived from an EMBL/GenBank/DDBJ whole genome shotgun (WGS) entry which is preliminary data.</text>
</comment>
<dbReference type="InterPro" id="IPR057247">
    <property type="entry name" value="CARBOXYPEPT_ZN_2"/>
</dbReference>
<name>A0A8S4PBM3_OWEFU</name>
<feature type="signal peptide" evidence="9">
    <location>
        <begin position="1"/>
        <end position="24"/>
    </location>
</feature>
<evidence type="ECO:0000256" key="6">
    <source>
        <dbReference type="ARBA" id="ARBA00022833"/>
    </source>
</evidence>
<feature type="chain" id="PRO_5035737691" description="Peptidase M14 domain-containing protein" evidence="9">
    <location>
        <begin position="25"/>
        <end position="1048"/>
    </location>
</feature>
<keyword evidence="3" id="KW-0645">Protease</keyword>
<dbReference type="PROSITE" id="PS52035">
    <property type="entry name" value="PEPTIDASE_M14"/>
    <property type="match status" value="2"/>
</dbReference>
<feature type="active site" description="Proton donor/acceptor" evidence="8">
    <location>
        <position position="936"/>
    </location>
</feature>
<dbReference type="InterPro" id="IPR057246">
    <property type="entry name" value="CARBOXYPEPT_ZN_1"/>
</dbReference>
<evidence type="ECO:0000256" key="2">
    <source>
        <dbReference type="ARBA" id="ARBA00005988"/>
    </source>
</evidence>
<dbReference type="GO" id="GO:0006518">
    <property type="term" value="P:peptide metabolic process"/>
    <property type="evidence" value="ECO:0007669"/>
    <property type="project" value="TreeGrafter"/>
</dbReference>
<reference evidence="11" key="1">
    <citation type="submission" date="2022-03" db="EMBL/GenBank/DDBJ databases">
        <authorList>
            <person name="Martin C."/>
        </authorList>
    </citation>
    <scope>NUCLEOTIDE SEQUENCE</scope>
</reference>
<dbReference type="SUPFAM" id="SSF53187">
    <property type="entry name" value="Zn-dependent exopeptidases"/>
    <property type="match status" value="2"/>
</dbReference>
<protein>
    <recommendedName>
        <fullName evidence="10">Peptidase M14 domain-containing protein</fullName>
    </recommendedName>
</protein>
<comment type="similarity">
    <text evidence="2 8">Belongs to the peptidase M14 family.</text>
</comment>
<dbReference type="SMART" id="SM00631">
    <property type="entry name" value="Zn_pept"/>
    <property type="match status" value="2"/>
</dbReference>
<feature type="domain" description="Peptidase M14" evidence="10">
    <location>
        <begin position="650"/>
        <end position="966"/>
    </location>
</feature>
<keyword evidence="6" id="KW-0862">Zinc</keyword>
<dbReference type="PRINTS" id="PR00765">
    <property type="entry name" value="CRBOXYPTASEA"/>
</dbReference>
<evidence type="ECO:0000256" key="3">
    <source>
        <dbReference type="ARBA" id="ARBA00022645"/>
    </source>
</evidence>
<evidence type="ECO:0000256" key="9">
    <source>
        <dbReference type="SAM" id="SignalP"/>
    </source>
</evidence>
<keyword evidence="3" id="KW-0121">Carboxypeptidase</keyword>
<dbReference type="Proteomes" id="UP000749559">
    <property type="component" value="Unassembled WGS sequence"/>
</dbReference>
<dbReference type="Pfam" id="PF13620">
    <property type="entry name" value="CarboxypepD_reg"/>
    <property type="match status" value="2"/>
</dbReference>
<evidence type="ECO:0000313" key="11">
    <source>
        <dbReference type="EMBL" id="CAH1791071.1"/>
    </source>
</evidence>
<dbReference type="PANTHER" id="PTHR11532:SF84">
    <property type="entry name" value="CARBOXYPEPTIDASE M"/>
    <property type="match status" value="1"/>
</dbReference>
<keyword evidence="9" id="KW-0732">Signal</keyword>